<gene>
    <name evidence="1" type="ORF">KHLLAP_LOCUS5268</name>
</gene>
<accession>A0AAI8YH96</accession>
<protein>
    <submittedName>
        <fullName evidence="1">Uu.00g121940.m01.CDS01</fullName>
    </submittedName>
</protein>
<keyword evidence="2" id="KW-1185">Reference proteome</keyword>
<organism evidence="1 2">
    <name type="scientific">Anthostomella pinea</name>
    <dbReference type="NCBI Taxonomy" id="933095"/>
    <lineage>
        <taxon>Eukaryota</taxon>
        <taxon>Fungi</taxon>
        <taxon>Dikarya</taxon>
        <taxon>Ascomycota</taxon>
        <taxon>Pezizomycotina</taxon>
        <taxon>Sordariomycetes</taxon>
        <taxon>Xylariomycetidae</taxon>
        <taxon>Xylariales</taxon>
        <taxon>Xylariaceae</taxon>
        <taxon>Anthostomella</taxon>
    </lineage>
</organism>
<sequence length="138" mass="15467">MATPSSSKVAVEGKGGLKMKIIGEGRTVPGPIAADPDHPALCYQCCKRVPLSMLVRDRTRACGEKECARAREARLEFIPMPSNAVNPCDEFQTKLDWWIDMMDSNVDRDFARRGRGVVEFVREKIPVPPQTRPARRAR</sequence>
<evidence type="ECO:0000313" key="2">
    <source>
        <dbReference type="Proteomes" id="UP001295740"/>
    </source>
</evidence>
<reference evidence="1" key="1">
    <citation type="submission" date="2023-10" db="EMBL/GenBank/DDBJ databases">
        <authorList>
            <person name="Hackl T."/>
        </authorList>
    </citation>
    <scope>NUCLEOTIDE SEQUENCE</scope>
</reference>
<evidence type="ECO:0000313" key="1">
    <source>
        <dbReference type="EMBL" id="CAJ2504800.1"/>
    </source>
</evidence>
<proteinExistence type="predicted"/>
<comment type="caution">
    <text evidence="1">The sequence shown here is derived from an EMBL/GenBank/DDBJ whole genome shotgun (WGS) entry which is preliminary data.</text>
</comment>
<dbReference type="Proteomes" id="UP001295740">
    <property type="component" value="Unassembled WGS sequence"/>
</dbReference>
<dbReference type="EMBL" id="CAUWAG010000007">
    <property type="protein sequence ID" value="CAJ2504800.1"/>
    <property type="molecule type" value="Genomic_DNA"/>
</dbReference>
<dbReference type="AlphaFoldDB" id="A0AAI8YH96"/>
<name>A0AAI8YH96_9PEZI</name>